<keyword evidence="5" id="KW-0460">Magnesium</keyword>
<comment type="similarity">
    <text evidence="2 6">Belongs to the FPP/GGPP synthase family.</text>
</comment>
<sequence>MEKGGILVHHAVRSRAPSHDPGAARWRARTRAAVADHLAAFVRDRCAEDLGGSEDTAVLGEVLTDVASGGKLLRSAFLMAGWACGAAESPAALRAAASVELLHCFALLQDDVMDESATRRGRESAHVRFARWHRAAGLTGSARRFGESAAVLAGDLCLVWADRLLRESGLAAEALARARPRYDALRAELAIGQFRDLVNDARREPSLADVLAVARAKSGDYTVRRPLELGAELAGCPAATVAALGRYGSAVGEAFQLRDDLLGLFGVPEATGKPVGEDLRAGKATSVVVIARERADPAQRRILRGLAGQPVLTDADIARYLGVISETGAPEHVRLLIDRRLAQAGAEVAVLPAAVQGRLSWLARSCVDRDR</sequence>
<keyword evidence="8" id="KW-1185">Reference proteome</keyword>
<dbReference type="SFLD" id="SFLDS00005">
    <property type="entry name" value="Isoprenoid_Synthase_Type_I"/>
    <property type="match status" value="1"/>
</dbReference>
<dbReference type="PANTHER" id="PTHR12001:SF85">
    <property type="entry name" value="SHORT CHAIN ISOPRENYL DIPHOSPHATE SYNTHASE"/>
    <property type="match status" value="1"/>
</dbReference>
<accession>A0A918GSE0</accession>
<proteinExistence type="inferred from homology"/>
<gene>
    <name evidence="7" type="ORF">GCM10010171_57880</name>
</gene>
<dbReference type="EMBL" id="BMRB01000007">
    <property type="protein sequence ID" value="GGS55125.1"/>
    <property type="molecule type" value="Genomic_DNA"/>
</dbReference>
<dbReference type="GO" id="GO:0008299">
    <property type="term" value="P:isoprenoid biosynthetic process"/>
    <property type="evidence" value="ECO:0007669"/>
    <property type="project" value="InterPro"/>
</dbReference>
<name>A0A918GSE0_9PSEU</name>
<keyword evidence="4" id="KW-0479">Metal-binding</keyword>
<dbReference type="PROSITE" id="PS00723">
    <property type="entry name" value="POLYPRENYL_SYNTHASE_1"/>
    <property type="match status" value="1"/>
</dbReference>
<dbReference type="InterPro" id="IPR008949">
    <property type="entry name" value="Isoprenoid_synthase_dom_sf"/>
</dbReference>
<comment type="cofactor">
    <cofactor evidence="1">
        <name>Mg(2+)</name>
        <dbReference type="ChEBI" id="CHEBI:18420"/>
    </cofactor>
</comment>
<dbReference type="PANTHER" id="PTHR12001">
    <property type="entry name" value="GERANYLGERANYL PYROPHOSPHATE SYNTHASE"/>
    <property type="match status" value="1"/>
</dbReference>
<evidence type="ECO:0000256" key="6">
    <source>
        <dbReference type="RuleBase" id="RU004466"/>
    </source>
</evidence>
<dbReference type="InterPro" id="IPR000092">
    <property type="entry name" value="Polyprenyl_synt"/>
</dbReference>
<evidence type="ECO:0000256" key="4">
    <source>
        <dbReference type="ARBA" id="ARBA00022723"/>
    </source>
</evidence>
<evidence type="ECO:0000313" key="8">
    <source>
        <dbReference type="Proteomes" id="UP000660680"/>
    </source>
</evidence>
<evidence type="ECO:0000256" key="1">
    <source>
        <dbReference type="ARBA" id="ARBA00001946"/>
    </source>
</evidence>
<dbReference type="AlphaFoldDB" id="A0A918GSE0"/>
<reference evidence="7" key="1">
    <citation type="journal article" date="2014" name="Int. J. Syst. Evol. Microbiol.">
        <title>Complete genome sequence of Corynebacterium casei LMG S-19264T (=DSM 44701T), isolated from a smear-ripened cheese.</title>
        <authorList>
            <consortium name="US DOE Joint Genome Institute (JGI-PGF)"/>
            <person name="Walter F."/>
            <person name="Albersmeier A."/>
            <person name="Kalinowski J."/>
            <person name="Ruckert C."/>
        </authorList>
    </citation>
    <scope>NUCLEOTIDE SEQUENCE</scope>
    <source>
        <strain evidence="7">JCM 3276</strain>
    </source>
</reference>
<dbReference type="InterPro" id="IPR033749">
    <property type="entry name" value="Polyprenyl_synt_CS"/>
</dbReference>
<dbReference type="PROSITE" id="PS00444">
    <property type="entry name" value="POLYPRENYL_SYNTHASE_2"/>
    <property type="match status" value="1"/>
</dbReference>
<comment type="caution">
    <text evidence="7">The sequence shown here is derived from an EMBL/GenBank/DDBJ whole genome shotgun (WGS) entry which is preliminary data.</text>
</comment>
<evidence type="ECO:0000313" key="7">
    <source>
        <dbReference type="EMBL" id="GGS55125.1"/>
    </source>
</evidence>
<organism evidence="7 8">
    <name type="scientific">Actinokineospora fastidiosa</name>
    <dbReference type="NCBI Taxonomy" id="1816"/>
    <lineage>
        <taxon>Bacteria</taxon>
        <taxon>Bacillati</taxon>
        <taxon>Actinomycetota</taxon>
        <taxon>Actinomycetes</taxon>
        <taxon>Pseudonocardiales</taxon>
        <taxon>Pseudonocardiaceae</taxon>
        <taxon>Actinokineospora</taxon>
    </lineage>
</organism>
<evidence type="ECO:0000256" key="5">
    <source>
        <dbReference type="ARBA" id="ARBA00022842"/>
    </source>
</evidence>
<dbReference type="Pfam" id="PF00348">
    <property type="entry name" value="polyprenyl_synt"/>
    <property type="match status" value="1"/>
</dbReference>
<dbReference type="GO" id="GO:0046872">
    <property type="term" value="F:metal ion binding"/>
    <property type="evidence" value="ECO:0007669"/>
    <property type="project" value="UniProtKB-KW"/>
</dbReference>
<dbReference type="GO" id="GO:0004659">
    <property type="term" value="F:prenyltransferase activity"/>
    <property type="evidence" value="ECO:0007669"/>
    <property type="project" value="InterPro"/>
</dbReference>
<dbReference type="Gene3D" id="1.10.600.10">
    <property type="entry name" value="Farnesyl Diphosphate Synthase"/>
    <property type="match status" value="1"/>
</dbReference>
<dbReference type="Proteomes" id="UP000660680">
    <property type="component" value="Unassembled WGS sequence"/>
</dbReference>
<protein>
    <submittedName>
        <fullName evidence="7">Polyprenyl synthetase</fullName>
    </submittedName>
</protein>
<keyword evidence="3 6" id="KW-0808">Transferase</keyword>
<dbReference type="SUPFAM" id="SSF48576">
    <property type="entry name" value="Terpenoid synthases"/>
    <property type="match status" value="1"/>
</dbReference>
<evidence type="ECO:0000256" key="3">
    <source>
        <dbReference type="ARBA" id="ARBA00022679"/>
    </source>
</evidence>
<evidence type="ECO:0000256" key="2">
    <source>
        <dbReference type="ARBA" id="ARBA00006706"/>
    </source>
</evidence>
<dbReference type="CDD" id="cd00685">
    <property type="entry name" value="Trans_IPPS_HT"/>
    <property type="match status" value="1"/>
</dbReference>
<reference evidence="7" key="2">
    <citation type="submission" date="2020-09" db="EMBL/GenBank/DDBJ databases">
        <authorList>
            <person name="Sun Q."/>
            <person name="Ohkuma M."/>
        </authorList>
    </citation>
    <scope>NUCLEOTIDE SEQUENCE</scope>
    <source>
        <strain evidence="7">JCM 3276</strain>
    </source>
</reference>
<dbReference type="RefSeq" id="WP_229787639.1">
    <property type="nucleotide sequence ID" value="NZ_BMRB01000007.1"/>
</dbReference>